<reference evidence="11 12" key="1">
    <citation type="journal article" date="2019" name="Sci. Rep.">
        <title>Comparative genomics of chytrid fungi reveal insights into the obligate biotrophic and pathogenic lifestyle of Synchytrium endobioticum.</title>
        <authorList>
            <person name="van de Vossenberg B.T.L.H."/>
            <person name="Warris S."/>
            <person name="Nguyen H.D.T."/>
            <person name="van Gent-Pelzer M.P.E."/>
            <person name="Joly D.L."/>
            <person name="van de Geest H.C."/>
            <person name="Bonants P.J.M."/>
            <person name="Smith D.S."/>
            <person name="Levesque C.A."/>
            <person name="van der Lee T.A.J."/>
        </authorList>
    </citation>
    <scope>NUCLEOTIDE SEQUENCE [LARGE SCALE GENOMIC DNA]</scope>
    <source>
        <strain evidence="11 12">JEL517</strain>
    </source>
</reference>
<sequence length="1064" mass="115781">MAATEFDAIPALSVISLTEELALETGELDVDASVTSNRELYGWYMFAAAAEPIFSACLAVFGPVVIQTRAANIAVSTVDFITACDTSDPDYSCVVLVGSTYMDPTSFALFANVVATVCQLFFYISLSATADHGTYRKKFLVIFSIIGAITQFLWLAITSDTLYWLGAIYGIIGSTAMGTAYIFFLSYLPILTRHHPTTLEAKASGMSFKDLVAVSQAISNQISTYAVMCAAGTSIAVILVGAGVALAMDTTMYSLQVAIAISGVFTVAFLIPSFMMLKQRPGPPIPKGVNIYLFGWKRTFQTLAKARQLPSLFFMLLSWTTISDALGTVGSVAILFASKELHPSQTILAALALEGYVFGGLGAWLCLQIQKFFNLSTWTMLFIIQFGAFIVPIWGALGLIESSPIGLRSLPEFFVASACLNGLLGAYQSYSRVLYSELMPTGHESEFFALHAITDNGTSWIGPLVSAAITDATHNNRYAFFVVIVLLVIGQCLMWGVRPLAGRHQALAFTEREAEAQGKDTLKALPKIDEQSEKTKQKTATMVVSDSDKIPAASGVPMTAEMALESGELDVDISVTSNRELYGWYIFSAAVEPFFSACIAVFGPVVIQTRAANIAVSTVDFITPCNTSDPNYSCSVLVGSTYMDPTSFSLYATVVAVFCQLFLFVTLSATADHGTYRKKFLIIFSIIGTIFQFAWLTITKDTLYWLGAIYGILGSMAMGSAYVFFLSYLPILTRHHPKTLEAKASGMSFNELHAVSQTVSNQLSTYAFMSAYGTSVLVIVIGAVIALAMGTTIYSLQVAIAIGGVFTTVLLIPAFMMLKQRPGPPMPKGVNPYTFGWKKTFQTLSKARQLPSLFFMLISWFMISDALNTIGALAILFASKELHPSQTILAILALEVYVFGVIGAWLFWQIQKFFKLSTWTMTVIVQFCAFIVPVWGALGLITSSPIGLRVLPEFIVASAWHGLLLGAYQSFSRVLYSELMPIGHESEFFALYEVTDKGSSWIGPLVSAALTDATHNNRYAFLFVIVLLVIGQCLMWGVRPLAGRHQALEFTEKEAEAYSKAAVM</sequence>
<dbReference type="CDD" id="cd17483">
    <property type="entry name" value="MFS_Atg22_like"/>
    <property type="match status" value="1"/>
</dbReference>
<dbReference type="OrthoDB" id="192733at2759"/>
<dbReference type="InterPro" id="IPR044738">
    <property type="entry name" value="Atg22"/>
</dbReference>
<dbReference type="Pfam" id="PF11700">
    <property type="entry name" value="ATG22"/>
    <property type="match status" value="2"/>
</dbReference>
<dbReference type="Gene3D" id="1.20.1250.20">
    <property type="entry name" value="MFS general substrate transporter like domains"/>
    <property type="match status" value="2"/>
</dbReference>
<name>A0A507C2E3_9FUNG</name>
<feature type="transmembrane region" description="Helical" evidence="10">
    <location>
        <begin position="43"/>
        <end position="66"/>
    </location>
</feature>
<dbReference type="Proteomes" id="UP000319731">
    <property type="component" value="Unassembled WGS sequence"/>
</dbReference>
<evidence type="ECO:0000256" key="6">
    <source>
        <dbReference type="ARBA" id="ARBA00022970"/>
    </source>
</evidence>
<proteinExistence type="inferred from homology"/>
<evidence type="ECO:0000256" key="9">
    <source>
        <dbReference type="ARBA" id="ARBA00037813"/>
    </source>
</evidence>
<keyword evidence="6" id="KW-0029">Amino-acid transport</keyword>
<feature type="transmembrane region" description="Helical" evidence="10">
    <location>
        <begin position="766"/>
        <end position="788"/>
    </location>
</feature>
<evidence type="ECO:0000256" key="1">
    <source>
        <dbReference type="ARBA" id="ARBA00004127"/>
    </source>
</evidence>
<feature type="transmembrane region" description="Helical" evidence="10">
    <location>
        <begin position="704"/>
        <end position="729"/>
    </location>
</feature>
<keyword evidence="8 10" id="KW-0472">Membrane</keyword>
<dbReference type="EMBL" id="QEAO01000041">
    <property type="protein sequence ID" value="TPX31683.1"/>
    <property type="molecule type" value="Genomic_DNA"/>
</dbReference>
<feature type="transmembrane region" description="Helical" evidence="10">
    <location>
        <begin position="312"/>
        <end position="335"/>
    </location>
</feature>
<evidence type="ECO:0000256" key="5">
    <source>
        <dbReference type="ARBA" id="ARBA00022692"/>
    </source>
</evidence>
<dbReference type="GO" id="GO:0032974">
    <property type="term" value="P:amino acid transmembrane export from vacuole"/>
    <property type="evidence" value="ECO:0007669"/>
    <property type="project" value="InterPro"/>
</dbReference>
<feature type="transmembrane region" description="Helical" evidence="10">
    <location>
        <begin position="920"/>
        <end position="941"/>
    </location>
</feature>
<feature type="transmembrane region" description="Helical" evidence="10">
    <location>
        <begin position="888"/>
        <end position="908"/>
    </location>
</feature>
<keyword evidence="12" id="KW-1185">Reference proteome</keyword>
<evidence type="ECO:0008006" key="13">
    <source>
        <dbReference type="Google" id="ProtNLM"/>
    </source>
</evidence>
<evidence type="ECO:0000256" key="7">
    <source>
        <dbReference type="ARBA" id="ARBA00022989"/>
    </source>
</evidence>
<organism evidence="11 12">
    <name type="scientific">Synchytrium microbalum</name>
    <dbReference type="NCBI Taxonomy" id="1806994"/>
    <lineage>
        <taxon>Eukaryota</taxon>
        <taxon>Fungi</taxon>
        <taxon>Fungi incertae sedis</taxon>
        <taxon>Chytridiomycota</taxon>
        <taxon>Chytridiomycota incertae sedis</taxon>
        <taxon>Chytridiomycetes</taxon>
        <taxon>Synchytriales</taxon>
        <taxon>Synchytriaceae</taxon>
        <taxon>Synchytrium</taxon>
    </lineage>
</organism>
<dbReference type="GO" id="GO:0005774">
    <property type="term" value="C:vacuolar membrane"/>
    <property type="evidence" value="ECO:0007669"/>
    <property type="project" value="UniProtKB-SubCell"/>
</dbReference>
<dbReference type="RefSeq" id="XP_031023057.1">
    <property type="nucleotide sequence ID" value="XM_031170996.1"/>
</dbReference>
<feature type="transmembrane region" description="Helical" evidence="10">
    <location>
        <begin position="794"/>
        <end position="818"/>
    </location>
</feature>
<feature type="transmembrane region" description="Helical" evidence="10">
    <location>
        <begin position="379"/>
        <end position="400"/>
    </location>
</feature>
<dbReference type="GO" id="GO:0012505">
    <property type="term" value="C:endomembrane system"/>
    <property type="evidence" value="ECO:0007669"/>
    <property type="project" value="UniProtKB-SubCell"/>
</dbReference>
<comment type="subcellular location">
    <subcellularLocation>
        <location evidence="1">Endomembrane system</location>
        <topology evidence="1">Multi-pass membrane protein</topology>
    </subcellularLocation>
    <subcellularLocation>
        <location evidence="9">Vacuole membrane</location>
    </subcellularLocation>
</comment>
<feature type="transmembrane region" description="Helical" evidence="10">
    <location>
        <begin position="478"/>
        <end position="497"/>
    </location>
</feature>
<keyword evidence="7 10" id="KW-1133">Transmembrane helix</keyword>
<accession>A0A507C2E3</accession>
<feature type="transmembrane region" description="Helical" evidence="10">
    <location>
        <begin position="163"/>
        <end position="184"/>
    </location>
</feature>
<evidence type="ECO:0000313" key="12">
    <source>
        <dbReference type="Proteomes" id="UP000319731"/>
    </source>
</evidence>
<evidence type="ECO:0000313" key="11">
    <source>
        <dbReference type="EMBL" id="TPX31683.1"/>
    </source>
</evidence>
<evidence type="ECO:0000256" key="10">
    <source>
        <dbReference type="SAM" id="Phobius"/>
    </source>
</evidence>
<feature type="transmembrane region" description="Helical" evidence="10">
    <location>
        <begin position="1019"/>
        <end position="1038"/>
    </location>
</feature>
<feature type="transmembrane region" description="Helical" evidence="10">
    <location>
        <begin position="680"/>
        <end position="698"/>
    </location>
</feature>
<feature type="transmembrane region" description="Helical" evidence="10">
    <location>
        <begin position="347"/>
        <end position="367"/>
    </location>
</feature>
<dbReference type="GeneID" id="42006293"/>
<feature type="transmembrane region" description="Helical" evidence="10">
    <location>
        <begin position="253"/>
        <end position="277"/>
    </location>
</feature>
<gene>
    <name evidence="11" type="ORF">SmJEL517_g05068</name>
</gene>
<keyword evidence="4" id="KW-0926">Vacuole</keyword>
<feature type="transmembrane region" description="Helical" evidence="10">
    <location>
        <begin position="107"/>
        <end position="126"/>
    </location>
</feature>
<keyword evidence="3" id="KW-0813">Transport</keyword>
<evidence type="ECO:0000256" key="4">
    <source>
        <dbReference type="ARBA" id="ARBA00022554"/>
    </source>
</evidence>
<evidence type="ECO:0000256" key="3">
    <source>
        <dbReference type="ARBA" id="ARBA00022448"/>
    </source>
</evidence>
<dbReference type="InterPro" id="IPR036259">
    <property type="entry name" value="MFS_trans_sf"/>
</dbReference>
<dbReference type="InterPro" id="IPR050495">
    <property type="entry name" value="ATG22/LtaA_families"/>
</dbReference>
<keyword evidence="5 10" id="KW-0812">Transmembrane</keyword>
<feature type="transmembrane region" description="Helical" evidence="10">
    <location>
        <begin position="853"/>
        <end position="876"/>
    </location>
</feature>
<dbReference type="AlphaFoldDB" id="A0A507C2E3"/>
<evidence type="ECO:0000256" key="2">
    <source>
        <dbReference type="ARBA" id="ARBA00006978"/>
    </source>
</evidence>
<evidence type="ECO:0000256" key="8">
    <source>
        <dbReference type="ARBA" id="ARBA00023136"/>
    </source>
</evidence>
<dbReference type="InterPro" id="IPR024671">
    <property type="entry name" value="Atg22-like"/>
</dbReference>
<feature type="transmembrane region" description="Helical" evidence="10">
    <location>
        <begin position="648"/>
        <end position="668"/>
    </location>
</feature>
<feature type="transmembrane region" description="Helical" evidence="10">
    <location>
        <begin position="225"/>
        <end position="247"/>
    </location>
</feature>
<comment type="caution">
    <text evidence="11">The sequence shown here is derived from an EMBL/GenBank/DDBJ whole genome shotgun (WGS) entry which is preliminary data.</text>
</comment>
<dbReference type="STRING" id="1806994.A0A507C2E3"/>
<dbReference type="PANTHER" id="PTHR23519:SF1">
    <property type="entry name" value="AUTOPHAGY-RELATED PROTEIN 22"/>
    <property type="match status" value="1"/>
</dbReference>
<protein>
    <recommendedName>
        <fullName evidence="13">Autophagy-related protein</fullName>
    </recommendedName>
</protein>
<dbReference type="SUPFAM" id="SSF103473">
    <property type="entry name" value="MFS general substrate transporter"/>
    <property type="match status" value="2"/>
</dbReference>
<feature type="transmembrane region" description="Helical" evidence="10">
    <location>
        <begin position="138"/>
        <end position="157"/>
    </location>
</feature>
<dbReference type="PANTHER" id="PTHR23519">
    <property type="entry name" value="AUTOPHAGY-RELATED PROTEIN 22"/>
    <property type="match status" value="1"/>
</dbReference>
<comment type="similarity">
    <text evidence="2">Belongs to the ATG22 family.</text>
</comment>
<feature type="transmembrane region" description="Helical" evidence="10">
    <location>
        <begin position="584"/>
        <end position="607"/>
    </location>
</feature>